<comment type="caution">
    <text evidence="2">The sequence shown here is derived from an EMBL/GenBank/DDBJ whole genome shotgun (WGS) entry which is preliminary data.</text>
</comment>
<organism evidence="2 3">
    <name type="scientific">Plantactinospora endophytica</name>
    <dbReference type="NCBI Taxonomy" id="673535"/>
    <lineage>
        <taxon>Bacteria</taxon>
        <taxon>Bacillati</taxon>
        <taxon>Actinomycetota</taxon>
        <taxon>Actinomycetes</taxon>
        <taxon>Micromonosporales</taxon>
        <taxon>Micromonosporaceae</taxon>
        <taxon>Plantactinospora</taxon>
    </lineage>
</organism>
<evidence type="ECO:0000313" key="2">
    <source>
        <dbReference type="EMBL" id="GIG87757.1"/>
    </source>
</evidence>
<dbReference type="Pfam" id="PF08241">
    <property type="entry name" value="Methyltransf_11"/>
    <property type="match status" value="1"/>
</dbReference>
<dbReference type="Gene3D" id="3.40.50.150">
    <property type="entry name" value="Vaccinia Virus protein VP39"/>
    <property type="match status" value="1"/>
</dbReference>
<protein>
    <recommendedName>
        <fullName evidence="1">Methyltransferase type 11 domain-containing protein</fullName>
    </recommendedName>
</protein>
<feature type="domain" description="Methyltransferase type 11" evidence="1">
    <location>
        <begin position="2"/>
        <end position="64"/>
    </location>
</feature>
<proteinExistence type="predicted"/>
<dbReference type="InterPro" id="IPR013216">
    <property type="entry name" value="Methyltransf_11"/>
</dbReference>
<name>A0ABQ4DZ63_9ACTN</name>
<evidence type="ECO:0000259" key="1">
    <source>
        <dbReference type="Pfam" id="PF08241"/>
    </source>
</evidence>
<dbReference type="InterPro" id="IPR029063">
    <property type="entry name" value="SAM-dependent_MTases_sf"/>
</dbReference>
<sequence>MDVTAVDPSRVMLEQHPGQRGVLARAEQLPFGDERFDAAMGVRTVHHWPDLYRGLTELRRVSRRQVVSTWDPEHSEELRLVRRYLPGGCGTTTRPQDATVVTVILVASDGGGGCGFGTG</sequence>
<reference evidence="2 3" key="1">
    <citation type="submission" date="2021-01" db="EMBL/GenBank/DDBJ databases">
        <title>Whole genome shotgun sequence of Plantactinospora endophytica NBRC 110450.</title>
        <authorList>
            <person name="Komaki H."/>
            <person name="Tamura T."/>
        </authorList>
    </citation>
    <scope>NUCLEOTIDE SEQUENCE [LARGE SCALE GENOMIC DNA]</scope>
    <source>
        <strain evidence="2 3">NBRC 110450</strain>
    </source>
</reference>
<dbReference type="EMBL" id="BONW01000013">
    <property type="protein sequence ID" value="GIG87757.1"/>
    <property type="molecule type" value="Genomic_DNA"/>
</dbReference>
<gene>
    <name evidence="2" type="ORF">Pen02_26930</name>
</gene>
<dbReference type="CDD" id="cd02440">
    <property type="entry name" value="AdoMet_MTases"/>
    <property type="match status" value="1"/>
</dbReference>
<dbReference type="SUPFAM" id="SSF53335">
    <property type="entry name" value="S-adenosyl-L-methionine-dependent methyltransferases"/>
    <property type="match status" value="1"/>
</dbReference>
<dbReference type="Proteomes" id="UP000646749">
    <property type="component" value="Unassembled WGS sequence"/>
</dbReference>
<keyword evidence="3" id="KW-1185">Reference proteome</keyword>
<evidence type="ECO:0000313" key="3">
    <source>
        <dbReference type="Proteomes" id="UP000646749"/>
    </source>
</evidence>
<accession>A0ABQ4DZ63</accession>